<protein>
    <recommendedName>
        <fullName evidence="2">F-box domain-containing protein</fullName>
    </recommendedName>
</protein>
<feature type="region of interest" description="Disordered" evidence="1">
    <location>
        <begin position="346"/>
        <end position="371"/>
    </location>
</feature>
<dbReference type="SUPFAM" id="SSF81383">
    <property type="entry name" value="F-box domain"/>
    <property type="match status" value="3"/>
</dbReference>
<dbReference type="PROSITE" id="PS50181">
    <property type="entry name" value="FBOX"/>
    <property type="match status" value="3"/>
</dbReference>
<feature type="domain" description="F-box" evidence="2">
    <location>
        <begin position="180"/>
        <end position="226"/>
    </location>
</feature>
<dbReference type="HOGENOM" id="CLU_308669_0_0_1"/>
<evidence type="ECO:0000313" key="3">
    <source>
        <dbReference type="EnsemblPlants" id="LPERR10G01150.1"/>
    </source>
</evidence>
<name>A0A0D9XHK1_9ORYZ</name>
<evidence type="ECO:0000313" key="4">
    <source>
        <dbReference type="Proteomes" id="UP000032180"/>
    </source>
</evidence>
<reference evidence="3" key="3">
    <citation type="submission" date="2015-04" db="UniProtKB">
        <authorList>
            <consortium name="EnsemblPlants"/>
        </authorList>
    </citation>
    <scope>IDENTIFICATION</scope>
</reference>
<dbReference type="Gramene" id="LPERR10G01150.1">
    <property type="protein sequence ID" value="LPERR10G01150.1"/>
    <property type="gene ID" value="LPERR10G01150"/>
</dbReference>
<evidence type="ECO:0000259" key="2">
    <source>
        <dbReference type="PROSITE" id="PS50181"/>
    </source>
</evidence>
<organism evidence="3 4">
    <name type="scientific">Leersia perrieri</name>
    <dbReference type="NCBI Taxonomy" id="77586"/>
    <lineage>
        <taxon>Eukaryota</taxon>
        <taxon>Viridiplantae</taxon>
        <taxon>Streptophyta</taxon>
        <taxon>Embryophyta</taxon>
        <taxon>Tracheophyta</taxon>
        <taxon>Spermatophyta</taxon>
        <taxon>Magnoliopsida</taxon>
        <taxon>Liliopsida</taxon>
        <taxon>Poales</taxon>
        <taxon>Poaceae</taxon>
        <taxon>BOP clade</taxon>
        <taxon>Oryzoideae</taxon>
        <taxon>Oryzeae</taxon>
        <taxon>Oryzinae</taxon>
        <taxon>Leersia</taxon>
    </lineage>
</organism>
<accession>A0A0D9XHK1</accession>
<dbReference type="Pfam" id="PF00646">
    <property type="entry name" value="F-box"/>
    <property type="match status" value="1"/>
</dbReference>
<feature type="domain" description="F-box" evidence="2">
    <location>
        <begin position="902"/>
        <end position="950"/>
    </location>
</feature>
<reference evidence="4" key="2">
    <citation type="submission" date="2013-12" db="EMBL/GenBank/DDBJ databases">
        <authorList>
            <person name="Yu Y."/>
            <person name="Lee S."/>
            <person name="de Baynast K."/>
            <person name="Wissotski M."/>
            <person name="Liu L."/>
            <person name="Talag J."/>
            <person name="Goicoechea J."/>
            <person name="Angelova A."/>
            <person name="Jetty R."/>
            <person name="Kudrna D."/>
            <person name="Golser W."/>
            <person name="Rivera L."/>
            <person name="Zhang J."/>
            <person name="Wing R."/>
        </authorList>
    </citation>
    <scope>NUCLEOTIDE SEQUENCE</scope>
</reference>
<sequence>MPTSSHHHALQDVIDAGDWDAEPFLGRLAVVAHTAFLQAGFVAPCTGGKPASFRRRLLPEQIGSVASSLSLRYTIPDLLPRQRRRRRRYTETAVLRLCAPHGDYVILYGYLTGDGDRRPTTHWAYIDMSLIAHVLSGDLDETVHALYHDAMGVRLWNALAGWLARRLFADMCWKNSVVMPSRLTSLPDDLQATILSRLSGEDLAKVECTCTKLKDLVAGRELWKAKYMAVRRWWWFFSSSSKSKLEASSWNWKEGYARERKSWPYYRFRKLRIGRLLCELTTHTRFREFRFFGDNQGWWNELYRRLDARVELGRDTRQDPTKHLTERFLHNSKVLAGGGVRRLPVMAERREDRRRGKGAAPRSQSKNTLSIMPTRNDPLHIAIDAVRWDAEPLLGRLVAIAHATFLDAGFVPCTNRKPASRTRHHLPEHVGPAASSLSLRYTIPELLRCGHTATGVETAVLRLCGQGDNVIFYGYLTGDGNRPATHWACIDAPFVALVLSGDLDATAHALSHDAMGLRLWRALAGGLSRWLFADICQKSHKSRRWPQPPQFTSALPTELQVAILSRLAGEDLAKVECTCTELRDLIAGHELWKVKCIAARNWWWLSFCFYYKTDALSWKEKYLKSRSFGMEPWDLPNLGFRDWEFSDFSRGWNEKWWDELNRRLDARVDLHRDRQLDPTKQLTERFLHKSQFTARGGGRRRPVTAGRDAETRGGVGERSCSRPVFSSSMERSKHHPLHDAIDAGDWDAEPLLGRLVVIAHAAFLHTGFIPCAGDGDRRYLPDEIGAVASKLALHYTTRELLEIRDERAAPAATTVGADTVMALRLTAVAGLVILYGYISGDGVNRTTATRWASIDASLAAPVLAGDLDATARALSDDDDHLWKELAGGLVRRLFADMATQLPSRLMLLPAELQLEIMRRLAAKELVHVVCTCMELRDLVAVCKPAIFRGRSLVTGG</sequence>
<dbReference type="InterPro" id="IPR036047">
    <property type="entry name" value="F-box-like_dom_sf"/>
</dbReference>
<dbReference type="eggNOG" id="ENOG502QTNJ">
    <property type="taxonomic scope" value="Eukaryota"/>
</dbReference>
<dbReference type="EnsemblPlants" id="LPERR10G01150.1">
    <property type="protein sequence ID" value="LPERR10G01150.1"/>
    <property type="gene ID" value="LPERR10G01150"/>
</dbReference>
<feature type="domain" description="F-box" evidence="2">
    <location>
        <begin position="549"/>
        <end position="595"/>
    </location>
</feature>
<dbReference type="Gene3D" id="1.20.1280.50">
    <property type="match status" value="2"/>
</dbReference>
<proteinExistence type="predicted"/>
<dbReference type="SMART" id="SM00256">
    <property type="entry name" value="FBOX"/>
    <property type="match status" value="3"/>
</dbReference>
<dbReference type="Pfam" id="PF12937">
    <property type="entry name" value="F-box-like"/>
    <property type="match status" value="2"/>
</dbReference>
<dbReference type="PANTHER" id="PTHR34791:SF8">
    <property type="entry name" value="F-BOX DOMAIN CONTAINING PROTEIN, EXPRESSED"/>
    <property type="match status" value="1"/>
</dbReference>
<reference evidence="3 4" key="1">
    <citation type="submission" date="2012-08" db="EMBL/GenBank/DDBJ databases">
        <title>Oryza genome evolution.</title>
        <authorList>
            <person name="Wing R.A."/>
        </authorList>
    </citation>
    <scope>NUCLEOTIDE SEQUENCE</scope>
</reference>
<feature type="compositionally biased region" description="Polar residues" evidence="1">
    <location>
        <begin position="362"/>
        <end position="371"/>
    </location>
</feature>
<dbReference type="InterPro" id="IPR001810">
    <property type="entry name" value="F-box_dom"/>
</dbReference>
<dbReference type="AlphaFoldDB" id="A0A0D9XHK1"/>
<feature type="region of interest" description="Disordered" evidence="1">
    <location>
        <begin position="695"/>
        <end position="728"/>
    </location>
</feature>
<dbReference type="PANTHER" id="PTHR34791">
    <property type="entry name" value="OS02G0272100 PROTEIN"/>
    <property type="match status" value="1"/>
</dbReference>
<evidence type="ECO:0000256" key="1">
    <source>
        <dbReference type="SAM" id="MobiDB-lite"/>
    </source>
</evidence>
<dbReference type="Proteomes" id="UP000032180">
    <property type="component" value="Chromosome 10"/>
</dbReference>
<keyword evidence="4" id="KW-1185">Reference proteome</keyword>